<comment type="similarity">
    <text evidence="1">Belongs to the peptidase C40 family.</text>
</comment>
<dbReference type="Gene3D" id="3.90.1720.10">
    <property type="entry name" value="endopeptidase domain like (from Nostoc punctiforme)"/>
    <property type="match status" value="1"/>
</dbReference>
<dbReference type="SUPFAM" id="SSF54001">
    <property type="entry name" value="Cysteine proteinases"/>
    <property type="match status" value="1"/>
</dbReference>
<organism evidence="8 9">
    <name type="scientific">Blautia caecimuris</name>
    <dbReference type="NCBI Taxonomy" id="1796615"/>
    <lineage>
        <taxon>Bacteria</taxon>
        <taxon>Bacillati</taxon>
        <taxon>Bacillota</taxon>
        <taxon>Clostridia</taxon>
        <taxon>Lachnospirales</taxon>
        <taxon>Lachnospiraceae</taxon>
        <taxon>Blautia</taxon>
    </lineage>
</organism>
<feature type="signal peptide" evidence="6">
    <location>
        <begin position="1"/>
        <end position="19"/>
    </location>
</feature>
<keyword evidence="3 8" id="KW-0378">Hydrolase</keyword>
<comment type="caution">
    <text evidence="8">The sequence shown here is derived from an EMBL/GenBank/DDBJ whole genome shotgun (WGS) entry which is preliminary data.</text>
</comment>
<keyword evidence="6" id="KW-0732">Signal</keyword>
<evidence type="ECO:0000256" key="6">
    <source>
        <dbReference type="SAM" id="SignalP"/>
    </source>
</evidence>
<evidence type="ECO:0000256" key="2">
    <source>
        <dbReference type="ARBA" id="ARBA00022670"/>
    </source>
</evidence>
<evidence type="ECO:0000256" key="4">
    <source>
        <dbReference type="ARBA" id="ARBA00022807"/>
    </source>
</evidence>
<evidence type="ECO:0000313" key="8">
    <source>
        <dbReference type="EMBL" id="MET3750560.1"/>
    </source>
</evidence>
<dbReference type="InterPro" id="IPR000064">
    <property type="entry name" value="NLP_P60_dom"/>
</dbReference>
<dbReference type="GO" id="GO:0016787">
    <property type="term" value="F:hydrolase activity"/>
    <property type="evidence" value="ECO:0007669"/>
    <property type="project" value="UniProtKB-KW"/>
</dbReference>
<name>A0ABV2M267_9FIRM</name>
<gene>
    <name evidence="8" type="ORF">ABID24_001812</name>
</gene>
<keyword evidence="9" id="KW-1185">Reference proteome</keyword>
<reference evidence="8 9" key="1">
    <citation type="submission" date="2024-06" db="EMBL/GenBank/DDBJ databases">
        <title>Genomic Encyclopedia of Type Strains, Phase IV (KMG-IV): sequencing the most valuable type-strain genomes for metagenomic binning, comparative biology and taxonomic classification.</title>
        <authorList>
            <person name="Goeker M."/>
        </authorList>
    </citation>
    <scope>NUCLEOTIDE SEQUENCE [LARGE SCALE GENOMIC DNA]</scope>
    <source>
        <strain evidence="8 9">DSM 29492</strain>
    </source>
</reference>
<proteinExistence type="inferred from homology"/>
<dbReference type="RefSeq" id="WP_257464678.1">
    <property type="nucleotide sequence ID" value="NZ_JANJZT010000012.1"/>
</dbReference>
<dbReference type="PANTHER" id="PTHR47053">
    <property type="entry name" value="MUREIN DD-ENDOPEPTIDASE MEPH-RELATED"/>
    <property type="match status" value="1"/>
</dbReference>
<feature type="chain" id="PRO_5047183059" evidence="6">
    <location>
        <begin position="20"/>
        <end position="213"/>
    </location>
</feature>
<evidence type="ECO:0000256" key="5">
    <source>
        <dbReference type="SAM" id="Coils"/>
    </source>
</evidence>
<evidence type="ECO:0000313" key="9">
    <source>
        <dbReference type="Proteomes" id="UP001549106"/>
    </source>
</evidence>
<dbReference type="Pfam" id="PF00877">
    <property type="entry name" value="NLPC_P60"/>
    <property type="match status" value="1"/>
</dbReference>
<accession>A0ABV2M267</accession>
<dbReference type="Proteomes" id="UP001549106">
    <property type="component" value="Unassembled WGS sequence"/>
</dbReference>
<sequence length="213" mass="23127">MIKKIAAVMLSVCMSTAMAAGAQAADFTSGEETLEGTFTDGSKDDQTGDISEIANDIVAQAEEKAQEYQKLKEEADRAAAKKAAEERARKAEEERVAHRQEIVDFAMQFEGNPYVYGGTSLTNGADCSGFMMSVFKEFGYELPRVAAAQYESSQKKELSDIEVGDLVFYGSNIYHVGLYIGDEKIIHASTSASGIKVSDYDFETPSGVGTYLK</sequence>
<dbReference type="PANTHER" id="PTHR47053:SF1">
    <property type="entry name" value="MUREIN DD-ENDOPEPTIDASE MEPH-RELATED"/>
    <property type="match status" value="1"/>
</dbReference>
<keyword evidence="4" id="KW-0788">Thiol protease</keyword>
<evidence type="ECO:0000256" key="3">
    <source>
        <dbReference type="ARBA" id="ARBA00022801"/>
    </source>
</evidence>
<feature type="domain" description="NlpC/P60" evidence="7">
    <location>
        <begin position="96"/>
        <end position="213"/>
    </location>
</feature>
<dbReference type="InterPro" id="IPR051202">
    <property type="entry name" value="Peptidase_C40"/>
</dbReference>
<keyword evidence="5" id="KW-0175">Coiled coil</keyword>
<evidence type="ECO:0000259" key="7">
    <source>
        <dbReference type="PROSITE" id="PS51935"/>
    </source>
</evidence>
<dbReference type="InterPro" id="IPR038765">
    <property type="entry name" value="Papain-like_cys_pep_sf"/>
</dbReference>
<dbReference type="EMBL" id="JBEPMJ010000012">
    <property type="protein sequence ID" value="MET3750560.1"/>
    <property type="molecule type" value="Genomic_DNA"/>
</dbReference>
<dbReference type="PROSITE" id="PS51935">
    <property type="entry name" value="NLPC_P60"/>
    <property type="match status" value="1"/>
</dbReference>
<keyword evidence="2" id="KW-0645">Protease</keyword>
<evidence type="ECO:0000256" key="1">
    <source>
        <dbReference type="ARBA" id="ARBA00007074"/>
    </source>
</evidence>
<feature type="coiled-coil region" evidence="5">
    <location>
        <begin position="51"/>
        <end position="101"/>
    </location>
</feature>
<protein>
    <submittedName>
        <fullName evidence="8">Cell wall-associated NlpC family hydrolase</fullName>
    </submittedName>
</protein>